<dbReference type="PROSITE" id="PS50853">
    <property type="entry name" value="FN3"/>
    <property type="match status" value="2"/>
</dbReference>
<dbReference type="InterPro" id="IPR001090">
    <property type="entry name" value="Ephrin_rcpt_lig-bd_dom"/>
</dbReference>
<dbReference type="Pfam" id="PF01404">
    <property type="entry name" value="Ephrin_lbd"/>
    <property type="match status" value="1"/>
</dbReference>
<dbReference type="Gene3D" id="2.60.120.260">
    <property type="entry name" value="Galactose-binding domain-like"/>
    <property type="match status" value="1"/>
</dbReference>
<dbReference type="OMA" id="LWIDIAF"/>
<feature type="domain" description="Fibronectin type-III" evidence="10">
    <location>
        <begin position="304"/>
        <end position="407"/>
    </location>
</feature>
<feature type="domain" description="Eph LBD" evidence="11">
    <location>
        <begin position="1"/>
        <end position="170"/>
    </location>
</feature>
<organism evidence="12 13">
    <name type="scientific">Romanomermis culicivorax</name>
    <name type="common">Nematode worm</name>
    <dbReference type="NCBI Taxonomy" id="13658"/>
    <lineage>
        <taxon>Eukaryota</taxon>
        <taxon>Metazoa</taxon>
        <taxon>Ecdysozoa</taxon>
        <taxon>Nematoda</taxon>
        <taxon>Enoplea</taxon>
        <taxon>Dorylaimia</taxon>
        <taxon>Mermithida</taxon>
        <taxon>Mermithoidea</taxon>
        <taxon>Mermithidae</taxon>
        <taxon>Romanomermis</taxon>
    </lineage>
</organism>
<dbReference type="AlphaFoldDB" id="A0A915JEQ1"/>
<dbReference type="GO" id="GO:0007411">
    <property type="term" value="P:axon guidance"/>
    <property type="evidence" value="ECO:0007669"/>
    <property type="project" value="TreeGrafter"/>
</dbReference>
<dbReference type="Proteomes" id="UP000887565">
    <property type="component" value="Unplaced"/>
</dbReference>
<reference evidence="13" key="1">
    <citation type="submission" date="2022-11" db="UniProtKB">
        <authorList>
            <consortium name="WormBaseParasite"/>
        </authorList>
    </citation>
    <scope>IDENTIFICATION</scope>
</reference>
<evidence type="ECO:0000256" key="6">
    <source>
        <dbReference type="ARBA" id="ARBA00022989"/>
    </source>
</evidence>
<dbReference type="Pfam" id="PF07699">
    <property type="entry name" value="Ephrin_rec_like"/>
    <property type="match status" value="1"/>
</dbReference>
<dbReference type="SUPFAM" id="SSF49265">
    <property type="entry name" value="Fibronectin type III"/>
    <property type="match status" value="2"/>
</dbReference>
<evidence type="ECO:0000256" key="2">
    <source>
        <dbReference type="ARBA" id="ARBA00022692"/>
    </source>
</evidence>
<evidence type="ECO:0000256" key="8">
    <source>
        <dbReference type="ARBA" id="ARBA00023170"/>
    </source>
</evidence>
<dbReference type="CDD" id="cd00063">
    <property type="entry name" value="FN3"/>
    <property type="match status" value="2"/>
</dbReference>
<dbReference type="Pfam" id="PF25599">
    <property type="entry name" value="Ephrin_CRD"/>
    <property type="match status" value="1"/>
</dbReference>
<dbReference type="SUPFAM" id="SSF57184">
    <property type="entry name" value="Growth factor receptor domain"/>
    <property type="match status" value="1"/>
</dbReference>
<dbReference type="InterPro" id="IPR003961">
    <property type="entry name" value="FN3_dom"/>
</dbReference>
<feature type="transmembrane region" description="Helical" evidence="9">
    <location>
        <begin position="542"/>
        <end position="563"/>
    </location>
</feature>
<accession>A0A915JEQ1</accession>
<dbReference type="SMART" id="SM00615">
    <property type="entry name" value="EPH_lbd"/>
    <property type="match status" value="1"/>
</dbReference>
<evidence type="ECO:0000256" key="3">
    <source>
        <dbReference type="ARBA" id="ARBA00022737"/>
    </source>
</evidence>
<evidence type="ECO:0000313" key="13">
    <source>
        <dbReference type="WBParaSite" id="nRc.2.0.1.t24668-RA"/>
    </source>
</evidence>
<keyword evidence="12" id="KW-1185">Reference proteome</keyword>
<feature type="domain" description="Fibronectin type-III" evidence="10">
    <location>
        <begin position="422"/>
        <end position="525"/>
    </location>
</feature>
<keyword evidence="7 9" id="KW-0472">Membrane</keyword>
<dbReference type="WBParaSite" id="nRc.2.0.1.t24668-RA">
    <property type="protein sequence ID" value="nRc.2.0.1.t24668-RA"/>
    <property type="gene ID" value="nRc.2.0.1.g24668"/>
</dbReference>
<dbReference type="GO" id="GO:0005886">
    <property type="term" value="C:plasma membrane"/>
    <property type="evidence" value="ECO:0007669"/>
    <property type="project" value="TreeGrafter"/>
</dbReference>
<evidence type="ECO:0000256" key="9">
    <source>
        <dbReference type="SAM" id="Phobius"/>
    </source>
</evidence>
<keyword evidence="8" id="KW-0675">Receptor</keyword>
<dbReference type="InterPro" id="IPR011641">
    <property type="entry name" value="Tyr-kin_ephrin_A/B_rcpt-like"/>
</dbReference>
<dbReference type="InterPro" id="IPR036116">
    <property type="entry name" value="FN3_sf"/>
</dbReference>
<dbReference type="Gene3D" id="2.10.50.10">
    <property type="entry name" value="Tumor Necrosis Factor Receptor, subunit A, domain 2"/>
    <property type="match status" value="1"/>
</dbReference>
<evidence type="ECO:0000256" key="1">
    <source>
        <dbReference type="ARBA" id="ARBA00004167"/>
    </source>
</evidence>
<name>A0A915JEQ1_ROMCU</name>
<dbReference type="GO" id="GO:0005524">
    <property type="term" value="F:ATP binding"/>
    <property type="evidence" value="ECO:0007669"/>
    <property type="project" value="UniProtKB-KW"/>
</dbReference>
<dbReference type="SMART" id="SM01411">
    <property type="entry name" value="Ephrin_rec_like"/>
    <property type="match status" value="1"/>
</dbReference>
<dbReference type="Gene3D" id="2.60.40.10">
    <property type="entry name" value="Immunoglobulins"/>
    <property type="match status" value="2"/>
</dbReference>
<keyword evidence="5" id="KW-0067">ATP-binding</keyword>
<dbReference type="InterPro" id="IPR050449">
    <property type="entry name" value="Ephrin_rcpt_TKs"/>
</dbReference>
<dbReference type="GO" id="GO:0005005">
    <property type="term" value="F:transmembrane-ephrin receptor activity"/>
    <property type="evidence" value="ECO:0007669"/>
    <property type="project" value="TreeGrafter"/>
</dbReference>
<keyword evidence="4" id="KW-0547">Nucleotide-binding</keyword>
<dbReference type="SMART" id="SM00060">
    <property type="entry name" value="FN3"/>
    <property type="match status" value="2"/>
</dbReference>
<evidence type="ECO:0000259" key="11">
    <source>
        <dbReference type="PROSITE" id="PS51550"/>
    </source>
</evidence>
<dbReference type="InterPro" id="IPR013783">
    <property type="entry name" value="Ig-like_fold"/>
</dbReference>
<keyword evidence="6 9" id="KW-1133">Transmembrane helix</keyword>
<dbReference type="InterPro" id="IPR009030">
    <property type="entry name" value="Growth_fac_rcpt_cys_sf"/>
</dbReference>
<dbReference type="SUPFAM" id="SSF49785">
    <property type="entry name" value="Galactose-binding domain-like"/>
    <property type="match status" value="1"/>
</dbReference>
<dbReference type="PANTHER" id="PTHR46877">
    <property type="entry name" value="EPH RECEPTOR A5"/>
    <property type="match status" value="1"/>
</dbReference>
<evidence type="ECO:0000256" key="4">
    <source>
        <dbReference type="ARBA" id="ARBA00022741"/>
    </source>
</evidence>
<comment type="subcellular location">
    <subcellularLocation>
        <location evidence="1">Membrane</location>
        <topology evidence="1">Single-pass membrane protein</topology>
    </subcellularLocation>
</comment>
<protein>
    <submittedName>
        <fullName evidence="13">Uncharacterized protein</fullName>
    </submittedName>
</protein>
<proteinExistence type="predicted"/>
<evidence type="ECO:0000259" key="10">
    <source>
        <dbReference type="PROSITE" id="PS50853"/>
    </source>
</evidence>
<evidence type="ECO:0000313" key="12">
    <source>
        <dbReference type="Proteomes" id="UP000887565"/>
    </source>
</evidence>
<dbReference type="InterPro" id="IPR008979">
    <property type="entry name" value="Galactose-bd-like_sf"/>
</dbReference>
<sequence>WQEESLPLPEDDINSRSYVTCDVRRPFVDNWLQLPLIRSDNISNGHPVPNRLWIDIAFTSRDCRQLKIEYSERDAVTCKETFGLYYYETDSAVDFTAVIRNKNNPTFRPIDQIAADSGRFTGSHDVAIHREVRNVPLTKKGVYFAFRDQGTCVSILKVKIFYLICNETISHFARFPSTAVGPNLTSVVKVKGQCVAHSTSDIFRTPSYALTDNRPQQICKADGQWDLLSGACQCLPGYRSEGQSACIPCPINTYKEALGFGTCQTCPPASHAPNNGSSYCQCIPGYYRLHEDSKSTPCTTLPSKPLNFKIDRLSENDVQLSWIEPKSRGGRRELWYKFECKNCPSTIVFEPSNLNRLNSTQIRLSNLAPGKSYVVRLTAQNDLSIQASSNNFDRDLTEILRFTTYYGHGTISGTKHSNFSSQFLQVELDHVTEDRVVLTWHKSQSPTVDKNDVYQIRYKSKSADNQPVKSNISDGYASIRVDNKTSAVVKNLSDDTTYIFQVRQLLPNNDWGLWSSKLMAKTNFAKPLDRPSEKMDLTISPFFYTIVLPVIVVITMSAIAYFYRSSKTKRRKFRCFNTNPHMDYKKYSLEIGNSTIESRESQNTIRQPLRPCFGPPVAPQVRFAQEFVPYVDPSTYENPENVLHQFAPIIHPSRVQILETIGEVPALFPLILQR</sequence>
<keyword evidence="3" id="KW-0677">Repeat</keyword>
<dbReference type="Gene3D" id="2.60.40.1770">
    <property type="entry name" value="ephrin a2 ectodomain"/>
    <property type="match status" value="1"/>
</dbReference>
<dbReference type="FunFam" id="2.10.50.10:FF:000001">
    <property type="entry name" value="Ephrin type-A receptor 5"/>
    <property type="match status" value="1"/>
</dbReference>
<dbReference type="GO" id="GO:0030425">
    <property type="term" value="C:dendrite"/>
    <property type="evidence" value="ECO:0007669"/>
    <property type="project" value="TreeGrafter"/>
</dbReference>
<dbReference type="PROSITE" id="PS51550">
    <property type="entry name" value="EPH_LBD"/>
    <property type="match status" value="1"/>
</dbReference>
<evidence type="ECO:0000256" key="5">
    <source>
        <dbReference type="ARBA" id="ARBA00022840"/>
    </source>
</evidence>
<keyword evidence="2 9" id="KW-0812">Transmembrane</keyword>
<evidence type="ECO:0000256" key="7">
    <source>
        <dbReference type="ARBA" id="ARBA00023136"/>
    </source>
</evidence>
<dbReference type="PANTHER" id="PTHR46877:SF14">
    <property type="entry name" value="RECEPTOR PROTEIN-TYROSINE KINASE"/>
    <property type="match status" value="1"/>
</dbReference>
<dbReference type="Pfam" id="PF00041">
    <property type="entry name" value="fn3"/>
    <property type="match status" value="2"/>
</dbReference>